<feature type="transmembrane region" description="Helical" evidence="1">
    <location>
        <begin position="281"/>
        <end position="300"/>
    </location>
</feature>
<organism evidence="2 3">
    <name type="scientific">Halomarina ordinaria</name>
    <dbReference type="NCBI Taxonomy" id="3033939"/>
    <lineage>
        <taxon>Archaea</taxon>
        <taxon>Methanobacteriati</taxon>
        <taxon>Methanobacteriota</taxon>
        <taxon>Stenosarchaea group</taxon>
        <taxon>Halobacteria</taxon>
        <taxon>Halobacteriales</taxon>
        <taxon>Natronomonadaceae</taxon>
        <taxon>Halomarina</taxon>
    </lineage>
</organism>
<evidence type="ECO:0000313" key="2">
    <source>
        <dbReference type="EMBL" id="MFC6836931.1"/>
    </source>
</evidence>
<feature type="transmembrane region" description="Helical" evidence="1">
    <location>
        <begin position="32"/>
        <end position="58"/>
    </location>
</feature>
<comment type="caution">
    <text evidence="2">The sequence shown here is derived from an EMBL/GenBank/DDBJ whole genome shotgun (WGS) entry which is preliminary data.</text>
</comment>
<accession>A0ABD5U9E0</accession>
<evidence type="ECO:0008006" key="4">
    <source>
        <dbReference type="Google" id="ProtNLM"/>
    </source>
</evidence>
<name>A0ABD5U9E0_9EURY</name>
<feature type="transmembrane region" description="Helical" evidence="1">
    <location>
        <begin position="252"/>
        <end position="275"/>
    </location>
</feature>
<keyword evidence="3" id="KW-1185">Reference proteome</keyword>
<evidence type="ECO:0000313" key="3">
    <source>
        <dbReference type="Proteomes" id="UP001596406"/>
    </source>
</evidence>
<dbReference type="AlphaFoldDB" id="A0ABD5U9E0"/>
<feature type="transmembrane region" description="Helical" evidence="1">
    <location>
        <begin position="70"/>
        <end position="90"/>
    </location>
</feature>
<reference evidence="2 3" key="1">
    <citation type="journal article" date="2019" name="Int. J. Syst. Evol. Microbiol.">
        <title>The Global Catalogue of Microorganisms (GCM) 10K type strain sequencing project: providing services to taxonomists for standard genome sequencing and annotation.</title>
        <authorList>
            <consortium name="The Broad Institute Genomics Platform"/>
            <consortium name="The Broad Institute Genome Sequencing Center for Infectious Disease"/>
            <person name="Wu L."/>
            <person name="Ma J."/>
        </authorList>
    </citation>
    <scope>NUCLEOTIDE SEQUENCE [LARGE SCALE GENOMIC DNA]</scope>
    <source>
        <strain evidence="2 3">PSRA2</strain>
    </source>
</reference>
<sequence>MAVPSPSPSPSDTTVEWRYDARTVPWLRCCRLLAVALVGGTFASLYGVVALAVALSAVAATSTLGGSLRFALVLLVLVFVGGPFSLLYLLPFLDPTQRAGVVDTLTEERRTPPLPGRTYVALATCGVVAFAAAFLLVGPSGPLALVVGGVLAGGCYLLGTTHGRIDGEALTATAGNDATNEGSLAGLRSYRTVPLGPLSLFVLRHERTPGALSRPQWVLVPTRKREASTAVFDRAVDVRVTDDGRGRGSNRAVTVTAALLGVVLLAVGVGGVVVVGGPVGWYLSLCSGLFGGLLLLVAGFES</sequence>
<keyword evidence="1" id="KW-0472">Membrane</keyword>
<dbReference type="RefSeq" id="WP_304448605.1">
    <property type="nucleotide sequence ID" value="NZ_JARRAH010000001.1"/>
</dbReference>
<protein>
    <recommendedName>
        <fullName evidence="4">Peptidase</fullName>
    </recommendedName>
</protein>
<gene>
    <name evidence="2" type="ORF">ACFQHK_10460</name>
</gene>
<dbReference type="Proteomes" id="UP001596406">
    <property type="component" value="Unassembled WGS sequence"/>
</dbReference>
<feature type="transmembrane region" description="Helical" evidence="1">
    <location>
        <begin position="119"/>
        <end position="137"/>
    </location>
</feature>
<keyword evidence="1" id="KW-1133">Transmembrane helix</keyword>
<dbReference type="EMBL" id="JBHSXM010000001">
    <property type="protein sequence ID" value="MFC6836931.1"/>
    <property type="molecule type" value="Genomic_DNA"/>
</dbReference>
<evidence type="ECO:0000256" key="1">
    <source>
        <dbReference type="SAM" id="Phobius"/>
    </source>
</evidence>
<feature type="transmembrane region" description="Helical" evidence="1">
    <location>
        <begin position="143"/>
        <end position="159"/>
    </location>
</feature>
<proteinExistence type="predicted"/>
<keyword evidence="1" id="KW-0812">Transmembrane</keyword>